<dbReference type="GO" id="GO:0051793">
    <property type="term" value="P:medium-chain fatty acid catabolic process"/>
    <property type="evidence" value="ECO:0007669"/>
    <property type="project" value="TreeGrafter"/>
</dbReference>
<dbReference type="EMBL" id="KV453911">
    <property type="protein sequence ID" value="ODV80337.1"/>
    <property type="molecule type" value="Genomic_DNA"/>
</dbReference>
<evidence type="ECO:0000259" key="5">
    <source>
        <dbReference type="Pfam" id="PF00561"/>
    </source>
</evidence>
<dbReference type="InterPro" id="IPR000952">
    <property type="entry name" value="AB_hydrolase_4_CS"/>
</dbReference>
<dbReference type="Gene3D" id="3.40.50.1820">
    <property type="entry name" value="alpha/beta hydrolase"/>
    <property type="match status" value="1"/>
</dbReference>
<feature type="active site" description="Charge relay system" evidence="4">
    <location>
        <position position="378"/>
    </location>
</feature>
<dbReference type="GO" id="GO:0016740">
    <property type="term" value="F:transferase activity"/>
    <property type="evidence" value="ECO:0007669"/>
    <property type="project" value="UniProtKB-KW"/>
</dbReference>
<evidence type="ECO:0000256" key="4">
    <source>
        <dbReference type="PIRSR" id="PIRSR005211-1"/>
    </source>
</evidence>
<feature type="active site" description="Charge relay system" evidence="4">
    <location>
        <position position="218"/>
    </location>
</feature>
<evidence type="ECO:0000256" key="3">
    <source>
        <dbReference type="ARBA" id="ARBA00022801"/>
    </source>
</evidence>
<dbReference type="InterPro" id="IPR012020">
    <property type="entry name" value="ABHD4"/>
</dbReference>
<evidence type="ECO:0000256" key="1">
    <source>
        <dbReference type="ARBA" id="ARBA00010884"/>
    </source>
</evidence>
<dbReference type="InterPro" id="IPR000073">
    <property type="entry name" value="AB_hydrolase_1"/>
</dbReference>
<proteinExistence type="inferred from homology"/>
<dbReference type="Pfam" id="PF00561">
    <property type="entry name" value="Abhydrolase_1"/>
    <property type="match status" value="1"/>
</dbReference>
<dbReference type="GO" id="GO:0051792">
    <property type="term" value="P:medium-chain fatty acid biosynthetic process"/>
    <property type="evidence" value="ECO:0007669"/>
    <property type="project" value="TreeGrafter"/>
</dbReference>
<dbReference type="Proteomes" id="UP000094285">
    <property type="component" value="Unassembled WGS sequence"/>
</dbReference>
<keyword evidence="2" id="KW-0719">Serine esterase</keyword>
<accession>A0A1E4SLQ8</accession>
<reference evidence="7" key="1">
    <citation type="submission" date="2016-05" db="EMBL/GenBank/DDBJ databases">
        <title>Comparative genomics of biotechnologically important yeasts.</title>
        <authorList>
            <consortium name="DOE Joint Genome Institute"/>
            <person name="Riley R."/>
            <person name="Haridas S."/>
            <person name="Wolfe K.H."/>
            <person name="Lopes M.R."/>
            <person name="Hittinger C.T."/>
            <person name="Goker M."/>
            <person name="Salamov A."/>
            <person name="Wisecaver J."/>
            <person name="Long T.M."/>
            <person name="Aerts A.L."/>
            <person name="Barry K."/>
            <person name="Choi C."/>
            <person name="Clum A."/>
            <person name="Coughlan A.Y."/>
            <person name="Deshpande S."/>
            <person name="Douglass A.P."/>
            <person name="Hanson S.J."/>
            <person name="Klenk H.-P."/>
            <person name="Labutti K."/>
            <person name="Lapidus A."/>
            <person name="Lindquist E."/>
            <person name="Lipzen A."/>
            <person name="Meier-Kolthoff J.P."/>
            <person name="Ohm R.A."/>
            <person name="Otillar R.P."/>
            <person name="Pangilinan J."/>
            <person name="Peng Y."/>
            <person name="Rokas A."/>
            <person name="Rosa C.A."/>
            <person name="Scheuner C."/>
            <person name="Sibirny A.A."/>
            <person name="Slot J.C."/>
            <person name="Stielow J.B."/>
            <person name="Sun H."/>
            <person name="Kurtzman C.P."/>
            <person name="Blackwell M."/>
            <person name="Grigoriev I.V."/>
            <person name="Jeffries T.W."/>
        </authorList>
    </citation>
    <scope>NUCLEOTIDE SEQUENCE [LARGE SCALE GENOMIC DNA]</scope>
    <source>
        <strain evidence="7">NRRL Y-17324</strain>
    </source>
</reference>
<dbReference type="OrthoDB" id="5954035at2759"/>
<name>A0A1E4SLQ8_9ASCO</name>
<sequence length="406" mass="45091">MSFLNWGFRANVQVHNGVSAELPLKSGSSGKFSSFVDSLNFPSKLWLNPLLFNGVLQTLYYTSAGSKVKVFYGRELFTYADEGICSLDWVIPAEPKDEFNDKYKATLPEGSPRLHPNTRFFSDKELLQRKEALAKSTAPIVVILHGLAGGSHEPLIRHLTSIINPDWDTVVLNNRGCCRTKITTGSLYTALATGDIGEVLTDLHEKYPERPIYAVGFSFGAIMLANYLGEGTDIVKAACVVGCGWDLVDSSYHMDSSWSGRYMFGPALTSFLNKLVQNNFGELSSHNPEVFNKEQLAEGKGLKKTWQFDQLFTRKLVGFDSAFEYYREASPARNLPKIRTPTLALNSTDDPCVSVRLPVLEAKANPYVSLVETDLGGHLAWAQSGGRFWGAEMVQKYFEGFENTFA</sequence>
<protein>
    <submittedName>
        <fullName evidence="6">Alcohol acyl transferase</fullName>
    </submittedName>
</protein>
<dbReference type="STRING" id="984487.A0A1E4SLQ8"/>
<gene>
    <name evidence="6" type="ORF">CANTADRAFT_25946</name>
</gene>
<dbReference type="GO" id="GO:0008126">
    <property type="term" value="F:acetylesterase activity"/>
    <property type="evidence" value="ECO:0007669"/>
    <property type="project" value="TreeGrafter"/>
</dbReference>
<dbReference type="GeneID" id="30981729"/>
<dbReference type="RefSeq" id="XP_020065459.1">
    <property type="nucleotide sequence ID" value="XM_020207592.1"/>
</dbReference>
<dbReference type="AlphaFoldDB" id="A0A1E4SLQ8"/>
<evidence type="ECO:0000256" key="2">
    <source>
        <dbReference type="ARBA" id="ARBA00022487"/>
    </source>
</evidence>
<dbReference type="PANTHER" id="PTHR10794">
    <property type="entry name" value="ABHYDROLASE DOMAIN-CONTAINING PROTEIN"/>
    <property type="match status" value="1"/>
</dbReference>
<dbReference type="PROSITE" id="PS01133">
    <property type="entry name" value="UPF0017"/>
    <property type="match status" value="1"/>
</dbReference>
<keyword evidence="7" id="KW-1185">Reference proteome</keyword>
<dbReference type="InterPro" id="IPR050960">
    <property type="entry name" value="AB_hydrolase_4_sf"/>
</dbReference>
<organism evidence="6 7">
    <name type="scientific">Suhomyces tanzawaensis NRRL Y-17324</name>
    <dbReference type="NCBI Taxonomy" id="984487"/>
    <lineage>
        <taxon>Eukaryota</taxon>
        <taxon>Fungi</taxon>
        <taxon>Dikarya</taxon>
        <taxon>Ascomycota</taxon>
        <taxon>Saccharomycotina</taxon>
        <taxon>Pichiomycetes</taxon>
        <taxon>Debaryomycetaceae</taxon>
        <taxon>Suhomyces</taxon>
    </lineage>
</organism>
<dbReference type="SUPFAM" id="SSF53474">
    <property type="entry name" value="alpha/beta-Hydrolases"/>
    <property type="match status" value="1"/>
</dbReference>
<feature type="active site" description="Charge relay system" evidence="4">
    <location>
        <position position="350"/>
    </location>
</feature>
<keyword evidence="6" id="KW-0808">Transferase</keyword>
<evidence type="ECO:0000313" key="7">
    <source>
        <dbReference type="Proteomes" id="UP000094285"/>
    </source>
</evidence>
<evidence type="ECO:0000313" key="6">
    <source>
        <dbReference type="EMBL" id="ODV80337.1"/>
    </source>
</evidence>
<comment type="similarity">
    <text evidence="1">Belongs to the AB hydrolase superfamily. AB hydrolase 4 family.</text>
</comment>
<dbReference type="PANTHER" id="PTHR10794:SF44">
    <property type="entry name" value="MEDIUM-CHAIN FATTY ACID ETHYL ESTER SYNTHASE_ESTERASE 1-RELATED"/>
    <property type="match status" value="1"/>
</dbReference>
<dbReference type="PIRSF" id="PIRSF005211">
    <property type="entry name" value="Ab_hydro_YheT"/>
    <property type="match status" value="1"/>
</dbReference>
<dbReference type="GO" id="GO:0047372">
    <property type="term" value="F:monoacylglycerol lipase activity"/>
    <property type="evidence" value="ECO:0007669"/>
    <property type="project" value="TreeGrafter"/>
</dbReference>
<feature type="domain" description="AB hydrolase-1" evidence="5">
    <location>
        <begin position="139"/>
        <end position="380"/>
    </location>
</feature>
<dbReference type="InterPro" id="IPR029058">
    <property type="entry name" value="AB_hydrolase_fold"/>
</dbReference>
<keyword evidence="3" id="KW-0378">Hydrolase</keyword>